<reference evidence="2 3" key="1">
    <citation type="submission" date="2016-10" db="EMBL/GenBank/DDBJ databases">
        <authorList>
            <person name="de Groot N.N."/>
        </authorList>
    </citation>
    <scope>NUCLEOTIDE SEQUENCE [LARGE SCALE GENOMIC DNA]</scope>
    <source>
        <strain evidence="2 3">AA1</strain>
    </source>
</reference>
<proteinExistence type="predicted"/>
<name>A0A1G5JR59_9BACT</name>
<keyword evidence="3" id="KW-1185">Reference proteome</keyword>
<evidence type="ECO:0000313" key="2">
    <source>
        <dbReference type="EMBL" id="SCY90350.1"/>
    </source>
</evidence>
<gene>
    <name evidence="2" type="ORF">SAMN05216233_1393</name>
</gene>
<dbReference type="AlphaFoldDB" id="A0A1G5JR59"/>
<protein>
    <submittedName>
        <fullName evidence="2">Uncharacterized protein</fullName>
    </submittedName>
</protein>
<feature type="transmembrane region" description="Helical" evidence="1">
    <location>
        <begin position="75"/>
        <end position="93"/>
    </location>
</feature>
<feature type="transmembrane region" description="Helical" evidence="1">
    <location>
        <begin position="225"/>
        <end position="243"/>
    </location>
</feature>
<sequence>MSGMFFLFASGLVLVDVLVQAKYRSKLVIFAVLYSIVAFYYSFESLSRSAMVVVILPLIYLYIKRYKFRYTFSTIFRFALIFSLLLLVVIAVGKYRLTFYNNDGPVDGNQISFIISIISNLELKEFLLFPTFLIHRIEGSRELMAVISSNVLGLKSLYLALFVGDQEIMKSVMGFIPLAEGKAFGMTYGLFGMLYLSKSLLVVFFGVGFYIWFLQTIERLFLKRGYEATSFFVSFILFVNVWGNMTWFFMFRFSFILIFLYLFVRLVMEKLFYKSVGYPPNKRLDNVSDCFVA</sequence>
<keyword evidence="1" id="KW-0472">Membrane</keyword>
<dbReference type="RefSeq" id="WP_139164128.1">
    <property type="nucleotide sequence ID" value="NZ_FMUX01000039.1"/>
</dbReference>
<dbReference type="EMBL" id="FMUX01000039">
    <property type="protein sequence ID" value="SCY90350.1"/>
    <property type="molecule type" value="Genomic_DNA"/>
</dbReference>
<dbReference type="Proteomes" id="UP000198870">
    <property type="component" value="Unassembled WGS sequence"/>
</dbReference>
<feature type="transmembrane region" description="Helical" evidence="1">
    <location>
        <begin position="183"/>
        <end position="213"/>
    </location>
</feature>
<organism evidence="2 3">
    <name type="scientific">Desulfoluna spongiiphila</name>
    <dbReference type="NCBI Taxonomy" id="419481"/>
    <lineage>
        <taxon>Bacteria</taxon>
        <taxon>Pseudomonadati</taxon>
        <taxon>Thermodesulfobacteriota</taxon>
        <taxon>Desulfobacteria</taxon>
        <taxon>Desulfobacterales</taxon>
        <taxon>Desulfolunaceae</taxon>
        <taxon>Desulfoluna</taxon>
    </lineage>
</organism>
<keyword evidence="1" id="KW-1133">Transmembrane helix</keyword>
<accession>A0A1G5JR59</accession>
<feature type="transmembrane region" description="Helical" evidence="1">
    <location>
        <begin position="45"/>
        <end position="63"/>
    </location>
</feature>
<evidence type="ECO:0000256" key="1">
    <source>
        <dbReference type="SAM" id="Phobius"/>
    </source>
</evidence>
<feature type="transmembrane region" description="Helical" evidence="1">
    <location>
        <begin position="249"/>
        <end position="268"/>
    </location>
</feature>
<evidence type="ECO:0000313" key="3">
    <source>
        <dbReference type="Proteomes" id="UP000198870"/>
    </source>
</evidence>
<keyword evidence="1" id="KW-0812">Transmembrane</keyword>